<dbReference type="InterPro" id="IPR027417">
    <property type="entry name" value="P-loop_NTPase"/>
</dbReference>
<evidence type="ECO:0000256" key="2">
    <source>
        <dbReference type="ARBA" id="ARBA00022840"/>
    </source>
</evidence>
<accession>A0A077P4H7</accession>
<feature type="domain" description="ABC transporter" evidence="3">
    <location>
        <begin position="24"/>
        <end position="51"/>
    </location>
</feature>
<dbReference type="EMBL" id="CBSX010000123">
    <property type="protein sequence ID" value="CDH05970.1"/>
    <property type="molecule type" value="Genomic_DNA"/>
</dbReference>
<dbReference type="HOGENOM" id="CLU_2959858_0_0_6"/>
<dbReference type="PANTHER" id="PTHR43790:SF2">
    <property type="entry name" value="AUTOINDUCER 2 IMPORT ATP-BINDING PROTEIN LSRA"/>
    <property type="match status" value="1"/>
</dbReference>
<reference evidence="4" key="1">
    <citation type="submission" date="2013-07" db="EMBL/GenBank/DDBJ databases">
        <title>Sub-species coevolution in mutualistic symbiosis.</title>
        <authorList>
            <person name="Murfin K."/>
            <person name="Klassen J."/>
            <person name="Lee M."/>
            <person name="Forst S."/>
            <person name="Stock P."/>
            <person name="Goodrich-Blair H."/>
        </authorList>
    </citation>
    <scope>NUCLEOTIDE SEQUENCE [LARGE SCALE GENOMIC DNA]</scope>
    <source>
        <strain evidence="4">Oregonense</strain>
    </source>
</reference>
<organism evidence="4 5">
    <name type="scientific">Xenorhabdus bovienii str. oregonense</name>
    <dbReference type="NCBI Taxonomy" id="1398202"/>
    <lineage>
        <taxon>Bacteria</taxon>
        <taxon>Pseudomonadati</taxon>
        <taxon>Pseudomonadota</taxon>
        <taxon>Gammaproteobacteria</taxon>
        <taxon>Enterobacterales</taxon>
        <taxon>Morganellaceae</taxon>
        <taxon>Xenorhabdus</taxon>
    </lineage>
</organism>
<evidence type="ECO:0000313" key="4">
    <source>
        <dbReference type="EMBL" id="CDH05970.1"/>
    </source>
</evidence>
<dbReference type="GO" id="GO:0005524">
    <property type="term" value="F:ATP binding"/>
    <property type="evidence" value="ECO:0007669"/>
    <property type="project" value="UniProtKB-KW"/>
</dbReference>
<dbReference type="InterPro" id="IPR003439">
    <property type="entry name" value="ABC_transporter-like_ATP-bd"/>
</dbReference>
<protein>
    <recommendedName>
        <fullName evidence="3">ABC transporter domain-containing protein</fullName>
    </recommendedName>
</protein>
<dbReference type="SUPFAM" id="SSF52540">
    <property type="entry name" value="P-loop containing nucleoside triphosphate hydrolases"/>
    <property type="match status" value="1"/>
</dbReference>
<dbReference type="Pfam" id="PF00005">
    <property type="entry name" value="ABC_tran"/>
    <property type="match status" value="1"/>
</dbReference>
<dbReference type="InterPro" id="IPR050107">
    <property type="entry name" value="ABC_carbohydrate_import_ATPase"/>
</dbReference>
<dbReference type="PANTHER" id="PTHR43790">
    <property type="entry name" value="CARBOHYDRATE TRANSPORT ATP-BINDING PROTEIN MG119-RELATED"/>
    <property type="match status" value="1"/>
</dbReference>
<comment type="caution">
    <text evidence="4">The sequence shown here is derived from an EMBL/GenBank/DDBJ whole genome shotgun (WGS) entry which is preliminary data.</text>
</comment>
<keyword evidence="2" id="KW-0067">ATP-binding</keyword>
<dbReference type="AlphaFoldDB" id="A0A077P4H7"/>
<keyword evidence="1" id="KW-0547">Nucleotide-binding</keyword>
<dbReference type="GO" id="GO:0016887">
    <property type="term" value="F:ATP hydrolysis activity"/>
    <property type="evidence" value="ECO:0007669"/>
    <property type="project" value="InterPro"/>
</dbReference>
<sequence length="59" mass="6154">MFNCCVPLLAVRGVNKQFSGLAVLKHIDFTLIAGQVHALLGGNGAGQSTLMLDGRTSVI</sequence>
<proteinExistence type="predicted"/>
<evidence type="ECO:0000256" key="1">
    <source>
        <dbReference type="ARBA" id="ARBA00022741"/>
    </source>
</evidence>
<evidence type="ECO:0000259" key="3">
    <source>
        <dbReference type="Pfam" id="PF00005"/>
    </source>
</evidence>
<name>A0A077P4H7_XENBV</name>
<evidence type="ECO:0000313" key="5">
    <source>
        <dbReference type="Proteomes" id="UP000028483"/>
    </source>
</evidence>
<dbReference type="Proteomes" id="UP000028483">
    <property type="component" value="Unassembled WGS sequence"/>
</dbReference>
<gene>
    <name evidence="4" type="ORF">XBO1_2090024</name>
</gene>
<dbReference type="Gene3D" id="3.40.50.300">
    <property type="entry name" value="P-loop containing nucleotide triphosphate hydrolases"/>
    <property type="match status" value="1"/>
</dbReference>